<feature type="domain" description="Cation/H+ exchanger transmembrane" evidence="12">
    <location>
        <begin position="59"/>
        <end position="255"/>
    </location>
</feature>
<protein>
    <submittedName>
        <fullName evidence="14">Cation/H(+) antiporter 24-like</fullName>
    </submittedName>
</protein>
<dbReference type="GO" id="GO:0006813">
    <property type="term" value="P:potassium ion transport"/>
    <property type="evidence" value="ECO:0007669"/>
    <property type="project" value="UniProtKB-KW"/>
</dbReference>
<dbReference type="EMBL" id="BKCJ010005296">
    <property type="protein sequence ID" value="GEU65949.1"/>
    <property type="molecule type" value="Genomic_DNA"/>
</dbReference>
<dbReference type="InterPro" id="IPR050794">
    <property type="entry name" value="CPA2_transporter"/>
</dbReference>
<sequence length="2008" mass="225476">MSANNQQYGLIGPFKPVPKEMIVSDYIHEKHPFGIFLYGETPKESTFALVLLELSLILVITHTIHHLIKPFKIPKVIAEILGGLIMGPSCLCRSPRFAAWMFPGQSAYKFRNIGSFAFMYFCFVAGVKMDLLTIKRATEKQWYIALFGMLVPVIATGAVALSVRNSLEPEMRKISSIWGVSTALAIISFPVLYPIIRELNILSSDIGRMALSTTVIGDVVGIYGVITFEAAKQGEGRPLAPIGYILSLIVVLITIFGGNRIWSDLEFDYELKRSSRVFVVYTLMIGVAQFTMFVLFTTLITSIITPLISIFYNPNRPYMINKRRNIQHTPPNTELQIVVCFVEEESVPSMTHLLEVFNPTVQSPFLVYSLYLRELIGRAAPILPNYPRNKERRYQGGADAREALACADRMVGNPNVSLIVIRFLAHNGEGENEMEKKLDDGLVTAFWVKYEANEQVAYREVVVRNEEETVAPIRAMNSEYDLWIRYGGAGNFVDKIKNIYGKIIKDGKLRTAMRGVALNTPSTFVASLDGVVREKVENPKPSFDDVAIKPVEQVVKNAATGMKTVESGPIGNGNSFASLLKNPIDPSATKVLRLTVMKNSENVQGANVTIPLAAIEEISHHFENTLYGYFIGNRLAFPIVKKYVKNAWAKYGLERLMLKKELSKDTITPAPIWVMLHNVPIVAYSEIGLSLITSQLGRPIMLDAYTSTMCKKSWGRNDYARALIEGTVHTLETVDIEYEWVPPRCDSCKKIDHMVKDCPKRVKEPVISQVEDDGFTKVNRKNGKKKQSGDTQVAGIILTKPKPNFQYRVVSKQPTTEEVSVLKQVATDPIKDNTQPATSYSNSVEDLNLVSLRNSFESLMENDKILDFAETSHPKSSVINIDPCDDDDEEVEEVYNECDNIKGVITPSEEPMIVMLALLVLIKKPKGDDGILKNINRIMANIEFTTSFVGACAVFQLYRISNHSPAVLWLPMNFKKKPRPFKLYNLLVHNTRFKDAVANGWSLSGNVHENVKNIRHELDEVQKSLDGDPSNLDLREEKAVYLKAFHDALILEKRFLVHKEKVDWLILVMRIPLISIKWSEVKPREIGLIALLILMPGVSTPFNSSDLFCNRLSNEAASNMIREVSDKEIQDVIFSFRDNKAPGSNGFSAAFFKEAWSIISIDVSSFSLSINGCLHGYFKGKRSLRQDDPMSPYLFTLVMEVLTLMINRRVRESDNFTFHQYCSKLNIINLCFVDYLFLFAHGDANSARVIMDSLEEFKDASEAKLPVKYLGVPLVSSRLVYRDCTELMERIKKRVSDWKNNLILELEQVMRGFLWCEGEINKGKAKVAWDAVCLPMREGGLGIPRLEAFNMALISSHIWSLLSGKESLWVKWIHSYKLNGRSFWDIPFRGPLPNVISNCDIYRAGFRLDAKDFDIFSNGAWAWPPESWFFFRRMSDLNLSALDARMKSLKEKDVGNSGVSQQRMPTKVCLKPNSGSADSTPKEHADGVNSSPYNCIVFWCRRGIKNLNFATTKTTYHQQHNDVGVFLSTDCQDGTNPNSSPVRGSNIQNHNIDDVTKLFGVPLNSLRDIKKFVQDLQVDKHALCPLLTKEKSHEITNIVCNGYSLLSVNQPKGVDDVNPSRKASPIDPNVDDNMLSKVTPSDPIVQSIDINIKSTSYAEVAGASAKDQPSSNFRPLVVDLVFDGVNISIPCKVVKKVSTHFEHTLYGYFIRKRMAFLVVEYYARNNWAKHRLKRIMMNNKGFFFFKFDSRVGLEAVLEGCPWLICKSLIILKKWSMDTRLLKEELTRILIWVKLHDVPIQVFEEGDISLIATFISKPIMLDSYTSAMCNDSWGRSSFSRCLIEVNSEADLVDAVTIGIPSLTGDDFTKDTIYEVTSPIVTTSNAFTTTVVKTNDGFQTVSKKKKRKGKSKSTNGGQFVGPSAKQNVRYEPKESTSAPKKGATNVGNASISSMLQNTGTSSNKDNITSSNSFAALNFEDEEEEEVVENVYDETANLVPGGSSSFMAAVR</sequence>
<feature type="region of interest" description="Disordered" evidence="10">
    <location>
        <begin position="1896"/>
        <end position="1945"/>
    </location>
</feature>
<feature type="transmembrane region" description="Helical" evidence="11">
    <location>
        <begin position="47"/>
        <end position="68"/>
    </location>
</feature>
<proteinExistence type="inferred from homology"/>
<evidence type="ECO:0000256" key="7">
    <source>
        <dbReference type="ARBA" id="ARBA00023065"/>
    </source>
</evidence>
<feature type="transmembrane region" description="Helical" evidence="11">
    <location>
        <begin position="208"/>
        <end position="226"/>
    </location>
</feature>
<feature type="transmembrane region" description="Helical" evidence="11">
    <location>
        <begin position="279"/>
        <end position="312"/>
    </location>
</feature>
<feature type="compositionally biased region" description="Basic residues" evidence="10">
    <location>
        <begin position="1900"/>
        <end position="1909"/>
    </location>
</feature>
<feature type="transmembrane region" description="Helical" evidence="11">
    <location>
        <begin position="238"/>
        <end position="258"/>
    </location>
</feature>
<evidence type="ECO:0000256" key="3">
    <source>
        <dbReference type="ARBA" id="ARBA00022538"/>
    </source>
</evidence>
<keyword evidence="2" id="KW-0813">Transport</keyword>
<dbReference type="InterPro" id="IPR038770">
    <property type="entry name" value="Na+/solute_symporter_sf"/>
</dbReference>
<keyword evidence="6 11" id="KW-1133">Transmembrane helix</keyword>
<keyword evidence="5" id="KW-0630">Potassium</keyword>
<dbReference type="InterPro" id="IPR025558">
    <property type="entry name" value="DUF4283"/>
</dbReference>
<feature type="transmembrane region" description="Helical" evidence="11">
    <location>
        <begin position="113"/>
        <end position="131"/>
    </location>
</feature>
<comment type="similarity">
    <text evidence="9">Belongs to the monovalent cation:proton antiporter 2 (CPA2) transporter (TC 2.A.37) family. CHX (TC 2.A.37.4) subfamily.</text>
</comment>
<dbReference type="Gene3D" id="1.20.1530.20">
    <property type="match status" value="1"/>
</dbReference>
<organism evidence="14">
    <name type="scientific">Tanacetum cinerariifolium</name>
    <name type="common">Dalmatian daisy</name>
    <name type="synonym">Chrysanthemum cinerariifolium</name>
    <dbReference type="NCBI Taxonomy" id="118510"/>
    <lineage>
        <taxon>Eukaryota</taxon>
        <taxon>Viridiplantae</taxon>
        <taxon>Streptophyta</taxon>
        <taxon>Embryophyta</taxon>
        <taxon>Tracheophyta</taxon>
        <taxon>Spermatophyta</taxon>
        <taxon>Magnoliopsida</taxon>
        <taxon>eudicotyledons</taxon>
        <taxon>Gunneridae</taxon>
        <taxon>Pentapetalae</taxon>
        <taxon>asterids</taxon>
        <taxon>campanulids</taxon>
        <taxon>Asterales</taxon>
        <taxon>Asteraceae</taxon>
        <taxon>Asteroideae</taxon>
        <taxon>Anthemideae</taxon>
        <taxon>Anthemidinae</taxon>
        <taxon>Tanacetum</taxon>
    </lineage>
</organism>
<comment type="caution">
    <text evidence="14">The sequence shown here is derived from an EMBL/GenBank/DDBJ whole genome shotgun (WGS) entry which is preliminary data.</text>
</comment>
<dbReference type="Pfam" id="PF00999">
    <property type="entry name" value="Na_H_Exchanger"/>
    <property type="match status" value="1"/>
</dbReference>
<evidence type="ECO:0000256" key="2">
    <source>
        <dbReference type="ARBA" id="ARBA00022448"/>
    </source>
</evidence>
<reference evidence="14" key="1">
    <citation type="journal article" date="2019" name="Sci. Rep.">
        <title>Draft genome of Tanacetum cinerariifolium, the natural source of mosquito coil.</title>
        <authorList>
            <person name="Yamashiro T."/>
            <person name="Shiraishi A."/>
            <person name="Satake H."/>
            <person name="Nakayama K."/>
        </authorList>
    </citation>
    <scope>NUCLEOTIDE SEQUENCE</scope>
</reference>
<feature type="domain" description="DUF4283" evidence="13">
    <location>
        <begin position="1701"/>
        <end position="1778"/>
    </location>
</feature>
<gene>
    <name evidence="14" type="ORF">Tci_037927</name>
</gene>
<keyword evidence="7" id="KW-0406">Ion transport</keyword>
<dbReference type="PANTHER" id="PTHR32468:SF109">
    <property type="entry name" value="CATION_H(+) ANTIPORTER 24-RELATED"/>
    <property type="match status" value="1"/>
</dbReference>
<evidence type="ECO:0000256" key="10">
    <source>
        <dbReference type="SAM" id="MobiDB-lite"/>
    </source>
</evidence>
<evidence type="ECO:0000256" key="8">
    <source>
        <dbReference type="ARBA" id="ARBA00023136"/>
    </source>
</evidence>
<feature type="region of interest" description="Disordered" evidence="10">
    <location>
        <begin position="1614"/>
        <end position="1633"/>
    </location>
</feature>
<evidence type="ECO:0000259" key="13">
    <source>
        <dbReference type="Pfam" id="PF14111"/>
    </source>
</evidence>
<accession>A0A6L2LXT6</accession>
<evidence type="ECO:0000256" key="9">
    <source>
        <dbReference type="ARBA" id="ARBA00038341"/>
    </source>
</evidence>
<evidence type="ECO:0000256" key="11">
    <source>
        <dbReference type="SAM" id="Phobius"/>
    </source>
</evidence>
<dbReference type="PANTHER" id="PTHR32468">
    <property type="entry name" value="CATION/H + ANTIPORTER"/>
    <property type="match status" value="1"/>
</dbReference>
<dbReference type="InterPro" id="IPR006153">
    <property type="entry name" value="Cation/H_exchanger_TM"/>
</dbReference>
<dbReference type="Pfam" id="PF14111">
    <property type="entry name" value="DUF4283"/>
    <property type="match status" value="1"/>
</dbReference>
<evidence type="ECO:0000256" key="5">
    <source>
        <dbReference type="ARBA" id="ARBA00022958"/>
    </source>
</evidence>
<feature type="region of interest" description="Disordered" evidence="10">
    <location>
        <begin position="1453"/>
        <end position="1486"/>
    </location>
</feature>
<evidence type="ECO:0000259" key="12">
    <source>
        <dbReference type="Pfam" id="PF00999"/>
    </source>
</evidence>
<comment type="subcellular location">
    <subcellularLocation>
        <location evidence="1">Membrane</location>
        <topology evidence="1">Multi-pass membrane protein</topology>
    </subcellularLocation>
</comment>
<keyword evidence="3" id="KW-0633">Potassium transport</keyword>
<keyword evidence="8 11" id="KW-0472">Membrane</keyword>
<keyword evidence="4 11" id="KW-0812">Transmembrane</keyword>
<dbReference type="GO" id="GO:0015297">
    <property type="term" value="F:antiporter activity"/>
    <property type="evidence" value="ECO:0007669"/>
    <property type="project" value="InterPro"/>
</dbReference>
<evidence type="ECO:0000256" key="1">
    <source>
        <dbReference type="ARBA" id="ARBA00004141"/>
    </source>
</evidence>
<dbReference type="GO" id="GO:0016020">
    <property type="term" value="C:membrane"/>
    <property type="evidence" value="ECO:0007669"/>
    <property type="project" value="UniProtKB-SubCell"/>
</dbReference>
<feature type="transmembrane region" description="Helical" evidence="11">
    <location>
        <begin position="143"/>
        <end position="163"/>
    </location>
</feature>
<name>A0A6L2LXT6_TANCI</name>
<dbReference type="GO" id="GO:1902600">
    <property type="term" value="P:proton transmembrane transport"/>
    <property type="evidence" value="ECO:0007669"/>
    <property type="project" value="InterPro"/>
</dbReference>
<evidence type="ECO:0000256" key="4">
    <source>
        <dbReference type="ARBA" id="ARBA00022692"/>
    </source>
</evidence>
<evidence type="ECO:0000313" key="14">
    <source>
        <dbReference type="EMBL" id="GEU65949.1"/>
    </source>
</evidence>
<dbReference type="GO" id="GO:0006885">
    <property type="term" value="P:regulation of pH"/>
    <property type="evidence" value="ECO:0007669"/>
    <property type="project" value="TreeGrafter"/>
</dbReference>
<dbReference type="GO" id="GO:0012505">
    <property type="term" value="C:endomembrane system"/>
    <property type="evidence" value="ECO:0007669"/>
    <property type="project" value="TreeGrafter"/>
</dbReference>
<evidence type="ECO:0000256" key="6">
    <source>
        <dbReference type="ARBA" id="ARBA00022989"/>
    </source>
</evidence>
<feature type="transmembrane region" description="Helical" evidence="11">
    <location>
        <begin position="175"/>
        <end position="196"/>
    </location>
</feature>